<dbReference type="AlphaFoldDB" id="A0A1R4HVW2"/>
<organism evidence="1 2">
    <name type="scientific">Halomonas citrativorans</name>
    <dbReference type="NCBI Taxonomy" id="2742612"/>
    <lineage>
        <taxon>Bacteria</taxon>
        <taxon>Pseudomonadati</taxon>
        <taxon>Pseudomonadota</taxon>
        <taxon>Gammaproteobacteria</taxon>
        <taxon>Oceanospirillales</taxon>
        <taxon>Halomonadaceae</taxon>
        <taxon>Halomonas</taxon>
    </lineage>
</organism>
<sequence>MSAQAQEQWWVTKPTQEDQLNAARAVKIDEINAAYVEVVTPLIRDYPQIERDTWWAQEPEATAYLEWEEFGGDSDPPPTPVLDNILLGRNGEDGTETLHDLSLAVLDNAQRFTEAQRLTGKRQRLVKLARAAKTQEALDAISW</sequence>
<gene>
    <name evidence="1" type="ORF">CZ787_06280</name>
</gene>
<dbReference type="OrthoDB" id="6169346at2"/>
<comment type="caution">
    <text evidence="1">The sequence shown here is derived from an EMBL/GenBank/DDBJ whole genome shotgun (WGS) entry which is preliminary data.</text>
</comment>
<reference evidence="1 2" key="1">
    <citation type="submission" date="2017-02" db="EMBL/GenBank/DDBJ databases">
        <authorList>
            <person name="Dridi B."/>
        </authorList>
    </citation>
    <scope>NUCLEOTIDE SEQUENCE [LARGE SCALE GENOMIC DNA]</scope>
    <source>
        <strain evidence="1 2">JB380</strain>
    </source>
</reference>
<proteinExistence type="predicted"/>
<evidence type="ECO:0000313" key="2">
    <source>
        <dbReference type="Proteomes" id="UP000196331"/>
    </source>
</evidence>
<dbReference type="EMBL" id="FUKM01000023">
    <property type="protein sequence ID" value="SJN11596.1"/>
    <property type="molecule type" value="Genomic_DNA"/>
</dbReference>
<evidence type="ECO:0000313" key="1">
    <source>
        <dbReference type="EMBL" id="SJN11596.1"/>
    </source>
</evidence>
<accession>A0A1R4HVW2</accession>
<dbReference type="Proteomes" id="UP000196331">
    <property type="component" value="Unassembled WGS sequence"/>
</dbReference>
<dbReference type="RefSeq" id="WP_087107244.1">
    <property type="nucleotide sequence ID" value="NZ_FUKM01000023.1"/>
</dbReference>
<name>A0A1R4HVW2_9GAMM</name>
<evidence type="ECO:0008006" key="3">
    <source>
        <dbReference type="Google" id="ProtNLM"/>
    </source>
</evidence>
<protein>
    <recommendedName>
        <fullName evidence="3">DUF4376 domain-containing protein</fullName>
    </recommendedName>
</protein>